<evidence type="ECO:0000313" key="2">
    <source>
        <dbReference type="Proteomes" id="UP000199077"/>
    </source>
</evidence>
<evidence type="ECO:0000313" key="1">
    <source>
        <dbReference type="EMBL" id="SDP26023.1"/>
    </source>
</evidence>
<accession>A0A1H0R901</accession>
<gene>
    <name evidence="1" type="ORF">SAMN04489867_1884</name>
</gene>
<proteinExistence type="predicted"/>
<organism evidence="1 2">
    <name type="scientific">Pedococcus dokdonensis</name>
    <dbReference type="NCBI Taxonomy" id="443156"/>
    <lineage>
        <taxon>Bacteria</taxon>
        <taxon>Bacillati</taxon>
        <taxon>Actinomycetota</taxon>
        <taxon>Actinomycetes</taxon>
        <taxon>Micrococcales</taxon>
        <taxon>Intrasporangiaceae</taxon>
        <taxon>Pedococcus</taxon>
    </lineage>
</organism>
<dbReference type="STRING" id="443156.SAMN04489867_1884"/>
<dbReference type="EMBL" id="LT629711">
    <property type="protein sequence ID" value="SDP26023.1"/>
    <property type="molecule type" value="Genomic_DNA"/>
</dbReference>
<dbReference type="Proteomes" id="UP000199077">
    <property type="component" value="Chromosome I"/>
</dbReference>
<sequence>MVSLIALVIVAAVTVFGTNAVHLFEVPSSAFHL</sequence>
<protein>
    <submittedName>
        <fullName evidence="1">Uncharacterized protein</fullName>
    </submittedName>
</protein>
<keyword evidence="2" id="KW-1185">Reference proteome</keyword>
<dbReference type="AlphaFoldDB" id="A0A1H0R901"/>
<name>A0A1H0R901_9MICO</name>
<reference evidence="2" key="1">
    <citation type="submission" date="2016-10" db="EMBL/GenBank/DDBJ databases">
        <authorList>
            <person name="Varghese N."/>
            <person name="Submissions S."/>
        </authorList>
    </citation>
    <scope>NUCLEOTIDE SEQUENCE [LARGE SCALE GENOMIC DNA]</scope>
    <source>
        <strain evidence="2">DSM 22329</strain>
    </source>
</reference>